<feature type="non-terminal residue" evidence="2">
    <location>
        <position position="238"/>
    </location>
</feature>
<feature type="transmembrane region" description="Helical" evidence="1">
    <location>
        <begin position="45"/>
        <end position="64"/>
    </location>
</feature>
<dbReference type="AlphaFoldDB" id="A0A7K9UYM0"/>
<keyword evidence="1" id="KW-1133">Transmembrane helix</keyword>
<keyword evidence="3" id="KW-1185">Reference proteome</keyword>
<name>A0A7K9UYM0_ANSSE</name>
<sequence length="238" mass="27771">MANPFSYLLWYYWQNDPLLSGTRQKPDERKYDEDEEGFGGIGGKILLWCCTGILIVCLVCWAYTRILQKAQDKRPCSDKRETNSKVPRSPTCTYYSRFNAWLFLSNIFSGTKKKCIQQPYGSTCHSGTAAAGCSCDQRQEKQLSKLSQETACHHYSFNAENDNPDFWAPVWKANEMQAVPRKVSHRQCQAQEQRDTQSYWIRKQLCRHCKAEWTQQWLFQHFFKPVSPPPEKNSSLEK</sequence>
<reference evidence="2 3" key="1">
    <citation type="submission" date="2019-09" db="EMBL/GenBank/DDBJ databases">
        <title>Bird 10,000 Genomes (B10K) Project - Family phase.</title>
        <authorList>
            <person name="Zhang G."/>
        </authorList>
    </citation>
    <scope>NUCLEOTIDE SEQUENCE [LARGE SCALE GENOMIC DNA]</scope>
    <source>
        <strain evidence="2">B10K-DU-001-57</strain>
        <tissue evidence="2">Muscle</tissue>
    </source>
</reference>
<dbReference type="Proteomes" id="UP000567872">
    <property type="component" value="Unassembled WGS sequence"/>
</dbReference>
<dbReference type="PANTHER" id="PTHR31822:SF1">
    <property type="entry name" value="SERINE-RICH SINGLE-PASS MEMBRANE PROTEIN 1"/>
    <property type="match status" value="1"/>
</dbReference>
<keyword evidence="1" id="KW-0812">Transmembrane</keyword>
<evidence type="ECO:0000313" key="2">
    <source>
        <dbReference type="EMBL" id="NXI65914.1"/>
    </source>
</evidence>
<accession>A0A7K9UYM0</accession>
<gene>
    <name evidence="2" type="primary">Ssmem1</name>
    <name evidence="2" type="ORF">ANSSEM_R10730</name>
</gene>
<organism evidence="2 3">
    <name type="scientific">Anseranas semipalmata</name>
    <name type="common">Magpie goose</name>
    <name type="synonym">Anas semipalmata</name>
    <dbReference type="NCBI Taxonomy" id="8851"/>
    <lineage>
        <taxon>Eukaryota</taxon>
        <taxon>Metazoa</taxon>
        <taxon>Chordata</taxon>
        <taxon>Craniata</taxon>
        <taxon>Vertebrata</taxon>
        <taxon>Euteleostomi</taxon>
        <taxon>Archelosauria</taxon>
        <taxon>Archosauria</taxon>
        <taxon>Dinosauria</taxon>
        <taxon>Saurischia</taxon>
        <taxon>Theropoda</taxon>
        <taxon>Coelurosauria</taxon>
        <taxon>Aves</taxon>
        <taxon>Neognathae</taxon>
        <taxon>Galloanserae</taxon>
        <taxon>Anseriformes</taxon>
        <taxon>Anseranatidae</taxon>
        <taxon>Anseranas</taxon>
    </lineage>
</organism>
<comment type="caution">
    <text evidence="2">The sequence shown here is derived from an EMBL/GenBank/DDBJ whole genome shotgun (WGS) entry which is preliminary data.</text>
</comment>
<protein>
    <submittedName>
        <fullName evidence="2">SSMM1 protein</fullName>
    </submittedName>
</protein>
<dbReference type="Pfam" id="PF15468">
    <property type="entry name" value="DUF4636"/>
    <property type="match status" value="1"/>
</dbReference>
<dbReference type="OrthoDB" id="9367609at2759"/>
<keyword evidence="1" id="KW-0472">Membrane</keyword>
<feature type="non-terminal residue" evidence="2">
    <location>
        <position position="1"/>
    </location>
</feature>
<dbReference type="InterPro" id="IPR027955">
    <property type="entry name" value="DUF4636"/>
</dbReference>
<evidence type="ECO:0000313" key="3">
    <source>
        <dbReference type="Proteomes" id="UP000567872"/>
    </source>
</evidence>
<proteinExistence type="predicted"/>
<evidence type="ECO:0000256" key="1">
    <source>
        <dbReference type="SAM" id="Phobius"/>
    </source>
</evidence>
<dbReference type="PANTHER" id="PTHR31822">
    <property type="entry name" value="SERINE-RICH SINGLE-PASS MEMBRANE PROTEIN 1"/>
    <property type="match status" value="1"/>
</dbReference>
<dbReference type="EMBL" id="VXAA01002624">
    <property type="protein sequence ID" value="NXI65914.1"/>
    <property type="molecule type" value="Genomic_DNA"/>
</dbReference>